<organism evidence="1 2">
    <name type="scientific">Streptomyces scopuliridis</name>
    <dbReference type="NCBI Taxonomy" id="452529"/>
    <lineage>
        <taxon>Bacteria</taxon>
        <taxon>Bacillati</taxon>
        <taxon>Actinomycetota</taxon>
        <taxon>Actinomycetes</taxon>
        <taxon>Kitasatosporales</taxon>
        <taxon>Streptomycetaceae</taxon>
        <taxon>Streptomyces</taxon>
    </lineage>
</organism>
<dbReference type="Proteomes" id="UP001348369">
    <property type="component" value="Chromosome"/>
</dbReference>
<evidence type="ECO:0000313" key="1">
    <source>
        <dbReference type="EMBL" id="WSC01703.1"/>
    </source>
</evidence>
<gene>
    <name evidence="1" type="ORF">OG835_34980</name>
</gene>
<reference evidence="1" key="1">
    <citation type="submission" date="2022-10" db="EMBL/GenBank/DDBJ databases">
        <title>The complete genomes of actinobacterial strains from the NBC collection.</title>
        <authorList>
            <person name="Joergensen T.S."/>
            <person name="Alvarez Arevalo M."/>
            <person name="Sterndorff E.B."/>
            <person name="Faurdal D."/>
            <person name="Vuksanovic O."/>
            <person name="Mourched A.-S."/>
            <person name="Charusanti P."/>
            <person name="Shaw S."/>
            <person name="Blin K."/>
            <person name="Weber T."/>
        </authorList>
    </citation>
    <scope>NUCLEOTIDE SEQUENCE</scope>
    <source>
        <strain evidence="1">NBC 01771</strain>
    </source>
</reference>
<proteinExistence type="predicted"/>
<sequence>MSHSDDYFRDPPPRRIGALALIRAQGGADDRTLLVDKAYRQNRAPHSWGLVGGSVEAWTREVAEETGLRLQPGRLLAVDYVPATKTSAEGYNYVYDGGVIRPDTAIVLPEQELLGYAFVSPRDLERHLTPHAVRRVLAALDALAKGTTADLVRGYPADEWSSQDLPGTEHG</sequence>
<dbReference type="EMBL" id="CP109109">
    <property type="protein sequence ID" value="WSC01703.1"/>
    <property type="molecule type" value="Genomic_DNA"/>
</dbReference>
<evidence type="ECO:0000313" key="2">
    <source>
        <dbReference type="Proteomes" id="UP001348369"/>
    </source>
</evidence>
<keyword evidence="1" id="KW-0378">Hydrolase</keyword>
<protein>
    <submittedName>
        <fullName evidence="1">NUDIX hydrolase</fullName>
    </submittedName>
</protein>
<accession>A0ACD4ZT72</accession>
<keyword evidence="2" id="KW-1185">Reference proteome</keyword>
<name>A0ACD4ZT72_9ACTN</name>